<proteinExistence type="predicted"/>
<evidence type="ECO:0000256" key="1">
    <source>
        <dbReference type="ARBA" id="ARBA00022723"/>
    </source>
</evidence>
<organism evidence="5 6">
    <name type="scientific">Fusicatenibacter saccharivorans</name>
    <dbReference type="NCBI Taxonomy" id="1150298"/>
    <lineage>
        <taxon>Bacteria</taxon>
        <taxon>Bacillati</taxon>
        <taxon>Bacillota</taxon>
        <taxon>Clostridia</taxon>
        <taxon>Lachnospirales</taxon>
        <taxon>Lachnospiraceae</taxon>
        <taxon>Fusicatenibacter</taxon>
    </lineage>
</organism>
<gene>
    <name evidence="5" type="ORF">ERS852406_01518</name>
</gene>
<keyword evidence="1" id="KW-0479">Metal-binding</keyword>
<dbReference type="Pfam" id="PF13936">
    <property type="entry name" value="HTH_38"/>
    <property type="match status" value="1"/>
</dbReference>
<evidence type="ECO:0000313" key="6">
    <source>
        <dbReference type="Proteomes" id="UP000095706"/>
    </source>
</evidence>
<feature type="domain" description="Transposase IS30-like HTH" evidence="4">
    <location>
        <begin position="9"/>
        <end position="49"/>
    </location>
</feature>
<evidence type="ECO:0000256" key="3">
    <source>
        <dbReference type="ARBA" id="ARBA00023014"/>
    </source>
</evidence>
<accession>A0A174DDT2</accession>
<dbReference type="InterPro" id="IPR025246">
    <property type="entry name" value="IS30-like_HTH"/>
</dbReference>
<keyword evidence="3" id="KW-0411">Iron-sulfur</keyword>
<dbReference type="InterPro" id="IPR017900">
    <property type="entry name" value="4Fe4S_Fe_S_CS"/>
</dbReference>
<dbReference type="GO" id="GO:0051536">
    <property type="term" value="F:iron-sulfur cluster binding"/>
    <property type="evidence" value="ECO:0007669"/>
    <property type="project" value="UniProtKB-KW"/>
</dbReference>
<protein>
    <submittedName>
        <fullName evidence="5">Transposase and inactivated derivatives, IS30 family</fullName>
    </submittedName>
</protein>
<name>A0A174DDT2_9FIRM</name>
<reference evidence="5 6" key="1">
    <citation type="submission" date="2015-09" db="EMBL/GenBank/DDBJ databases">
        <authorList>
            <consortium name="Pathogen Informatics"/>
        </authorList>
    </citation>
    <scope>NUCLEOTIDE SEQUENCE [LARGE SCALE GENOMIC DNA]</scope>
    <source>
        <strain evidence="5 6">2789STDY5608849</strain>
    </source>
</reference>
<dbReference type="AlphaFoldDB" id="A0A174DDT2"/>
<dbReference type="GO" id="GO:0046872">
    <property type="term" value="F:metal ion binding"/>
    <property type="evidence" value="ECO:0007669"/>
    <property type="project" value="UniProtKB-KW"/>
</dbReference>
<dbReference type="Proteomes" id="UP000095706">
    <property type="component" value="Unassembled WGS sequence"/>
</dbReference>
<evidence type="ECO:0000256" key="2">
    <source>
        <dbReference type="ARBA" id="ARBA00023004"/>
    </source>
</evidence>
<sequence>MSKYIPGNQKHLSLEDRKYIERSLNNGSTFKDIARFLCKDPTTISKEVKLHRVSDWYHKGSFLNAHNFCIHRYHCRKTNVCRKIILCNIKCTSCPTCNQTCPDFVKEQCNRLDKAPYVCNGCPKAIHHCSIAHKYRYDAVFADRKYKECLSSSRAGINMTKHELRQKDMVISPLIYQGQSGDSTYADACLSRMTSKAYRLEFPGRDRRVNNGN</sequence>
<dbReference type="EMBL" id="CYYV01000006">
    <property type="protein sequence ID" value="CUO22238.1"/>
    <property type="molecule type" value="Genomic_DNA"/>
</dbReference>
<evidence type="ECO:0000259" key="4">
    <source>
        <dbReference type="Pfam" id="PF13936"/>
    </source>
</evidence>
<dbReference type="PROSITE" id="PS00198">
    <property type="entry name" value="4FE4S_FER_1"/>
    <property type="match status" value="1"/>
</dbReference>
<evidence type="ECO:0000313" key="5">
    <source>
        <dbReference type="EMBL" id="CUO22238.1"/>
    </source>
</evidence>
<keyword evidence="2" id="KW-0408">Iron</keyword>